<dbReference type="SUPFAM" id="SSF53448">
    <property type="entry name" value="Nucleotide-diphospho-sugar transferases"/>
    <property type="match status" value="1"/>
</dbReference>
<keyword evidence="2" id="KW-0328">Glycosyltransferase</keyword>
<feature type="transmembrane region" description="Helical" evidence="7">
    <location>
        <begin position="121"/>
        <end position="141"/>
    </location>
</feature>
<feature type="transmembrane region" description="Helical" evidence="7">
    <location>
        <begin position="64"/>
        <end position="83"/>
    </location>
</feature>
<keyword evidence="9" id="KW-1185">Reference proteome</keyword>
<dbReference type="PANTHER" id="PTHR43867">
    <property type="entry name" value="CELLULOSE SYNTHASE CATALYTIC SUBUNIT A [UDP-FORMING]"/>
    <property type="match status" value="1"/>
</dbReference>
<protein>
    <recommendedName>
        <fullName evidence="10">Glycosyltransferase</fullName>
    </recommendedName>
</protein>
<sequence>MRELYDASLVYVGALGLGTAILNLRAVRQPFKADDLDWGWGAGLAATAVACWTFSVMITGGASGAALAMIVSMPIILALKLAFPRLTFTGTLEMALTPLTWVIGSLWTYALAAEAGASDTVLLLVMGASLFSALGVSIAFLEKLARQAILTHGSWRRPIAPLHAPGAAWPKVSIQVPAYAEPPEMLNQVLNCLARLDYPNYEVLVVDNNTRDEALWRPVERHCAALNARVGDDRFRFFHVAPIEGAKAGALNWVMPHMAKDAALIAVIDADYEAQPDFLNRLVGFFDDPTVGYVQTPHDYREHAESAYLNACYWEYMPNNKIEMPGISEYGAAFTIGTMCLIRTAALKAAGGWAEWCLTEDSEVSVRLREIGYQGFYLRETFGRGLIPESFDDYKKQRFRWTAGPVQQLRRYWRLYLPQAFGGSRSMDAWNKLLEVMRGVAPMMQVANLGLGIAVSAGLVFAIARGHMPIIDLPDIAWVVLAMGGVAWGVRRWQRYKLSGCDDWQAMARGELARLSLTYVQMVAGLAGLSSRPLAWRRTPKFAGQASGLAAFRVTLPETIIGLVLLLMALVPLALIDRIGGDMAAMLAIGASTYALAFLAAPAMAWLSERRLVEAQAPLLTGGEVSAEA</sequence>
<feature type="transmembrane region" description="Helical" evidence="7">
    <location>
        <begin position="446"/>
        <end position="464"/>
    </location>
</feature>
<keyword evidence="4 7" id="KW-0812">Transmembrane</keyword>
<proteinExistence type="predicted"/>
<evidence type="ECO:0000256" key="2">
    <source>
        <dbReference type="ARBA" id="ARBA00022676"/>
    </source>
</evidence>
<evidence type="ECO:0000313" key="8">
    <source>
        <dbReference type="EMBL" id="NIJ07486.1"/>
    </source>
</evidence>
<keyword evidence="6 7" id="KW-0472">Membrane</keyword>
<dbReference type="RefSeq" id="WP_167072345.1">
    <property type="nucleotide sequence ID" value="NZ_JAAOZC010000002.1"/>
</dbReference>
<evidence type="ECO:0000256" key="7">
    <source>
        <dbReference type="SAM" id="Phobius"/>
    </source>
</evidence>
<evidence type="ECO:0000313" key="9">
    <source>
        <dbReference type="Proteomes" id="UP000727456"/>
    </source>
</evidence>
<dbReference type="Proteomes" id="UP000727456">
    <property type="component" value="Unassembled WGS sequence"/>
</dbReference>
<evidence type="ECO:0000256" key="6">
    <source>
        <dbReference type="ARBA" id="ARBA00023136"/>
    </source>
</evidence>
<dbReference type="PANTHER" id="PTHR43867:SF4">
    <property type="entry name" value="BETA-(1-3)-GLUCOSYL TRANSFERASE"/>
    <property type="match status" value="1"/>
</dbReference>
<dbReference type="InterPro" id="IPR029044">
    <property type="entry name" value="Nucleotide-diphossugar_trans"/>
</dbReference>
<feature type="transmembrane region" description="Helical" evidence="7">
    <location>
        <begin position="583"/>
        <end position="607"/>
    </location>
</feature>
<dbReference type="InterPro" id="IPR050321">
    <property type="entry name" value="Glycosyltr_2/OpgH_subfam"/>
</dbReference>
<name>A0ABX0TPM4_9SPHN</name>
<evidence type="ECO:0000256" key="1">
    <source>
        <dbReference type="ARBA" id="ARBA00004141"/>
    </source>
</evidence>
<feature type="transmembrane region" description="Helical" evidence="7">
    <location>
        <begin position="95"/>
        <end position="115"/>
    </location>
</feature>
<organism evidence="8 9">
    <name type="scientific">Sphingomonas vulcanisoli</name>
    <dbReference type="NCBI Taxonomy" id="1658060"/>
    <lineage>
        <taxon>Bacteria</taxon>
        <taxon>Pseudomonadati</taxon>
        <taxon>Pseudomonadota</taxon>
        <taxon>Alphaproteobacteria</taxon>
        <taxon>Sphingomonadales</taxon>
        <taxon>Sphingomonadaceae</taxon>
        <taxon>Sphingomonas</taxon>
    </lineage>
</organism>
<reference evidence="8 9" key="1">
    <citation type="submission" date="2020-03" db="EMBL/GenBank/DDBJ databases">
        <title>Genomic Encyclopedia of Type Strains, Phase III (KMG-III): the genomes of soil and plant-associated and newly described type strains.</title>
        <authorList>
            <person name="Whitman W."/>
        </authorList>
    </citation>
    <scope>NUCLEOTIDE SEQUENCE [LARGE SCALE GENOMIC DNA]</scope>
    <source>
        <strain evidence="8 9">CECT 8804</strain>
    </source>
</reference>
<comment type="subcellular location">
    <subcellularLocation>
        <location evidence="1">Membrane</location>
        <topology evidence="1">Multi-pass membrane protein</topology>
    </subcellularLocation>
</comment>
<keyword evidence="5 7" id="KW-1133">Transmembrane helix</keyword>
<feature type="transmembrane region" description="Helical" evidence="7">
    <location>
        <begin position="476"/>
        <end position="491"/>
    </location>
</feature>
<evidence type="ECO:0000256" key="4">
    <source>
        <dbReference type="ARBA" id="ARBA00022692"/>
    </source>
</evidence>
<comment type="caution">
    <text evidence="8">The sequence shown here is derived from an EMBL/GenBank/DDBJ whole genome shotgun (WGS) entry which is preliminary data.</text>
</comment>
<dbReference type="Gene3D" id="3.90.550.10">
    <property type="entry name" value="Spore Coat Polysaccharide Biosynthesis Protein SpsA, Chain A"/>
    <property type="match status" value="1"/>
</dbReference>
<feature type="transmembrane region" description="Helical" evidence="7">
    <location>
        <begin position="550"/>
        <end position="576"/>
    </location>
</feature>
<keyword evidence="3" id="KW-0808">Transferase</keyword>
<evidence type="ECO:0000256" key="3">
    <source>
        <dbReference type="ARBA" id="ARBA00022679"/>
    </source>
</evidence>
<evidence type="ECO:0008006" key="10">
    <source>
        <dbReference type="Google" id="ProtNLM"/>
    </source>
</evidence>
<evidence type="ECO:0000256" key="5">
    <source>
        <dbReference type="ARBA" id="ARBA00022989"/>
    </source>
</evidence>
<feature type="transmembrane region" description="Helical" evidence="7">
    <location>
        <begin position="38"/>
        <end position="58"/>
    </location>
</feature>
<dbReference type="Pfam" id="PF13641">
    <property type="entry name" value="Glyco_tranf_2_3"/>
    <property type="match status" value="1"/>
</dbReference>
<gene>
    <name evidence="8" type="ORF">FHS31_001082</name>
</gene>
<feature type="transmembrane region" description="Helical" evidence="7">
    <location>
        <begin position="6"/>
        <end position="26"/>
    </location>
</feature>
<accession>A0ABX0TPM4</accession>
<dbReference type="EMBL" id="JAAOZC010000002">
    <property type="protein sequence ID" value="NIJ07486.1"/>
    <property type="molecule type" value="Genomic_DNA"/>
</dbReference>